<dbReference type="AlphaFoldDB" id="A0AAN9FG06"/>
<gene>
    <name evidence="2" type="ORF">RJT34_26934</name>
</gene>
<comment type="caution">
    <text evidence="2">The sequence shown here is derived from an EMBL/GenBank/DDBJ whole genome shotgun (WGS) entry which is preliminary data.</text>
</comment>
<protein>
    <recommendedName>
        <fullName evidence="4">Transmembrane protein</fullName>
    </recommendedName>
</protein>
<keyword evidence="1" id="KW-0472">Membrane</keyword>
<evidence type="ECO:0000256" key="1">
    <source>
        <dbReference type="SAM" id="Phobius"/>
    </source>
</evidence>
<keyword evidence="1" id="KW-0812">Transmembrane</keyword>
<organism evidence="2 3">
    <name type="scientific">Clitoria ternatea</name>
    <name type="common">Butterfly pea</name>
    <dbReference type="NCBI Taxonomy" id="43366"/>
    <lineage>
        <taxon>Eukaryota</taxon>
        <taxon>Viridiplantae</taxon>
        <taxon>Streptophyta</taxon>
        <taxon>Embryophyta</taxon>
        <taxon>Tracheophyta</taxon>
        <taxon>Spermatophyta</taxon>
        <taxon>Magnoliopsida</taxon>
        <taxon>eudicotyledons</taxon>
        <taxon>Gunneridae</taxon>
        <taxon>Pentapetalae</taxon>
        <taxon>rosids</taxon>
        <taxon>fabids</taxon>
        <taxon>Fabales</taxon>
        <taxon>Fabaceae</taxon>
        <taxon>Papilionoideae</taxon>
        <taxon>50 kb inversion clade</taxon>
        <taxon>NPAAA clade</taxon>
        <taxon>indigoferoid/millettioid clade</taxon>
        <taxon>Phaseoleae</taxon>
        <taxon>Clitoria</taxon>
    </lineage>
</organism>
<dbReference type="EMBL" id="JAYKXN010000007">
    <property type="protein sequence ID" value="KAK7271218.1"/>
    <property type="molecule type" value="Genomic_DNA"/>
</dbReference>
<feature type="transmembrane region" description="Helical" evidence="1">
    <location>
        <begin position="20"/>
        <end position="40"/>
    </location>
</feature>
<name>A0AAN9FG06_CLITE</name>
<accession>A0AAN9FG06</accession>
<evidence type="ECO:0000313" key="2">
    <source>
        <dbReference type="EMBL" id="KAK7271218.1"/>
    </source>
</evidence>
<keyword evidence="3" id="KW-1185">Reference proteome</keyword>
<sequence length="70" mass="7058">MVRELREDIPNIGFNGNAYAILVVVLVTICIMSAIVFSCADGVSKENSSAADQEPYGAGCSAGCGAGCGA</sequence>
<reference evidence="2 3" key="1">
    <citation type="submission" date="2024-01" db="EMBL/GenBank/DDBJ databases">
        <title>The genomes of 5 underutilized Papilionoideae crops provide insights into root nodulation and disease resistance.</title>
        <authorList>
            <person name="Yuan L."/>
        </authorList>
    </citation>
    <scope>NUCLEOTIDE SEQUENCE [LARGE SCALE GENOMIC DNA]</scope>
    <source>
        <strain evidence="2">LY-2023</strain>
        <tissue evidence="2">Leaf</tissue>
    </source>
</reference>
<dbReference type="Proteomes" id="UP001359559">
    <property type="component" value="Unassembled WGS sequence"/>
</dbReference>
<evidence type="ECO:0000313" key="3">
    <source>
        <dbReference type="Proteomes" id="UP001359559"/>
    </source>
</evidence>
<evidence type="ECO:0008006" key="4">
    <source>
        <dbReference type="Google" id="ProtNLM"/>
    </source>
</evidence>
<dbReference type="PANTHER" id="PTHR37199">
    <property type="entry name" value="TRANSMEMBRANE PROTEIN"/>
    <property type="match status" value="1"/>
</dbReference>
<keyword evidence="1" id="KW-1133">Transmembrane helix</keyword>
<dbReference type="PANTHER" id="PTHR37199:SF2">
    <property type="entry name" value="MEMBRANE LIPOPROTEIN"/>
    <property type="match status" value="1"/>
</dbReference>
<proteinExistence type="predicted"/>